<proteinExistence type="predicted"/>
<evidence type="ECO:0000256" key="1">
    <source>
        <dbReference type="SAM" id="MobiDB-lite"/>
    </source>
</evidence>
<dbReference type="EMBL" id="JBBNAE010000008">
    <property type="protein sequence ID" value="KAK9101677.1"/>
    <property type="molecule type" value="Genomic_DNA"/>
</dbReference>
<dbReference type="Proteomes" id="UP001417504">
    <property type="component" value="Unassembled WGS sequence"/>
</dbReference>
<name>A0AAP0F0N3_9MAGN</name>
<protein>
    <submittedName>
        <fullName evidence="2">Uncharacterized protein</fullName>
    </submittedName>
</protein>
<keyword evidence="3" id="KW-1185">Reference proteome</keyword>
<feature type="region of interest" description="Disordered" evidence="1">
    <location>
        <begin position="1"/>
        <end position="30"/>
    </location>
</feature>
<comment type="caution">
    <text evidence="2">The sequence shown here is derived from an EMBL/GenBank/DDBJ whole genome shotgun (WGS) entry which is preliminary data.</text>
</comment>
<evidence type="ECO:0000313" key="2">
    <source>
        <dbReference type="EMBL" id="KAK9101677.1"/>
    </source>
</evidence>
<organism evidence="2 3">
    <name type="scientific">Stephania japonica</name>
    <dbReference type="NCBI Taxonomy" id="461633"/>
    <lineage>
        <taxon>Eukaryota</taxon>
        <taxon>Viridiplantae</taxon>
        <taxon>Streptophyta</taxon>
        <taxon>Embryophyta</taxon>
        <taxon>Tracheophyta</taxon>
        <taxon>Spermatophyta</taxon>
        <taxon>Magnoliopsida</taxon>
        <taxon>Ranunculales</taxon>
        <taxon>Menispermaceae</taxon>
        <taxon>Menispermoideae</taxon>
        <taxon>Cissampelideae</taxon>
        <taxon>Stephania</taxon>
    </lineage>
</organism>
<evidence type="ECO:0000313" key="3">
    <source>
        <dbReference type="Proteomes" id="UP001417504"/>
    </source>
</evidence>
<dbReference type="AlphaFoldDB" id="A0AAP0F0N3"/>
<sequence>MEKPRDRGGRGEAERMRRDRENDGGGRSREGWCRCSNIHHMPLISSLLPWMPILSTLLILSLSVKLSPSSLTSVCLCSGTTPELYPACLLPFLKSQRPGPVIFGVLLSFELPGL</sequence>
<accession>A0AAP0F0N3</accession>
<reference evidence="2 3" key="1">
    <citation type="submission" date="2024-01" db="EMBL/GenBank/DDBJ databases">
        <title>Genome assemblies of Stephania.</title>
        <authorList>
            <person name="Yang L."/>
        </authorList>
    </citation>
    <scope>NUCLEOTIDE SEQUENCE [LARGE SCALE GENOMIC DNA]</scope>
    <source>
        <strain evidence="2">QJT</strain>
        <tissue evidence="2">Leaf</tissue>
    </source>
</reference>
<gene>
    <name evidence="2" type="ORF">Sjap_018931</name>
</gene>